<organism evidence="2 3">
    <name type="scientific">Heterocephalus glaber</name>
    <name type="common">Naked mole rat</name>
    <dbReference type="NCBI Taxonomy" id="10181"/>
    <lineage>
        <taxon>Eukaryota</taxon>
        <taxon>Metazoa</taxon>
        <taxon>Chordata</taxon>
        <taxon>Craniata</taxon>
        <taxon>Vertebrata</taxon>
        <taxon>Euteleostomi</taxon>
        <taxon>Mammalia</taxon>
        <taxon>Eutheria</taxon>
        <taxon>Euarchontoglires</taxon>
        <taxon>Glires</taxon>
        <taxon>Rodentia</taxon>
        <taxon>Hystricomorpha</taxon>
        <taxon>Bathyergidae</taxon>
        <taxon>Heterocephalus</taxon>
    </lineage>
</organism>
<reference evidence="2 3" key="1">
    <citation type="journal article" date="2011" name="Nature">
        <title>Genome sequencing reveals insights into physiology and longevity of the naked mole rat.</title>
        <authorList>
            <person name="Kim E.B."/>
            <person name="Fang X."/>
            <person name="Fushan A.A."/>
            <person name="Huang Z."/>
            <person name="Lobanov A.V."/>
            <person name="Han L."/>
            <person name="Marino S.M."/>
            <person name="Sun X."/>
            <person name="Turanov A.A."/>
            <person name="Yang P."/>
            <person name="Yim S.H."/>
            <person name="Zhao X."/>
            <person name="Kasaikina M.V."/>
            <person name="Stoletzki N."/>
            <person name="Peng C."/>
            <person name="Polak P."/>
            <person name="Xiong Z."/>
            <person name="Kiezun A."/>
            <person name="Zhu Y."/>
            <person name="Chen Y."/>
            <person name="Kryukov G.V."/>
            <person name="Zhang Q."/>
            <person name="Peshkin L."/>
            <person name="Yang L."/>
            <person name="Bronson R.T."/>
            <person name="Buffenstein R."/>
            <person name="Wang B."/>
            <person name="Han C."/>
            <person name="Li Q."/>
            <person name="Chen L."/>
            <person name="Zhao W."/>
            <person name="Sunyaev S.R."/>
            <person name="Park T.J."/>
            <person name="Zhang G."/>
            <person name="Wang J."/>
            <person name="Gladyshev V.N."/>
        </authorList>
    </citation>
    <scope>NUCLEOTIDE SEQUENCE [LARGE SCALE GENOMIC DNA]</scope>
</reference>
<evidence type="ECO:0000256" key="1">
    <source>
        <dbReference type="SAM" id="MobiDB-lite"/>
    </source>
</evidence>
<accession>G5AZU3</accession>
<dbReference type="Proteomes" id="UP000006813">
    <property type="component" value="Unassembled WGS sequence"/>
</dbReference>
<feature type="region of interest" description="Disordered" evidence="1">
    <location>
        <begin position="66"/>
        <end position="136"/>
    </location>
</feature>
<gene>
    <name evidence="2" type="ORF">GW7_19561</name>
</gene>
<feature type="region of interest" description="Disordered" evidence="1">
    <location>
        <begin position="1"/>
        <end position="45"/>
    </location>
</feature>
<evidence type="ECO:0000313" key="2">
    <source>
        <dbReference type="EMBL" id="EHB02554.1"/>
    </source>
</evidence>
<dbReference type="EMBL" id="JH167696">
    <property type="protein sequence ID" value="EHB02554.1"/>
    <property type="molecule type" value="Genomic_DNA"/>
</dbReference>
<feature type="compositionally biased region" description="Basic and acidic residues" evidence="1">
    <location>
        <begin position="80"/>
        <end position="94"/>
    </location>
</feature>
<name>G5AZU3_HETGA</name>
<feature type="compositionally biased region" description="Pro residues" evidence="1">
    <location>
        <begin position="9"/>
        <end position="27"/>
    </location>
</feature>
<proteinExistence type="predicted"/>
<protein>
    <submittedName>
        <fullName evidence="2">Uncharacterized protein</fullName>
    </submittedName>
</protein>
<sequence>MLPARASFPPHPPRGLRPITAAPPLPPRAADRGGSARSRSGAPLRKVAASMCRNVLLIRPLIRCKSGAWGAGGGADGESEERGKENPEGEREVAELAQGLRPTRRSSGRDEEEEGTKQEREKEEEEEERNGKPSGL</sequence>
<feature type="compositionally biased region" description="Low complexity" evidence="1">
    <location>
        <begin position="32"/>
        <end position="43"/>
    </location>
</feature>
<dbReference type="InParanoid" id="G5AZU3"/>
<evidence type="ECO:0000313" key="3">
    <source>
        <dbReference type="Proteomes" id="UP000006813"/>
    </source>
</evidence>
<dbReference type="AlphaFoldDB" id="G5AZU3"/>